<protein>
    <submittedName>
        <fullName evidence="2">Glycosyltransferase family 2 protein</fullName>
    </submittedName>
</protein>
<dbReference type="RefSeq" id="WP_138098263.1">
    <property type="nucleotide sequence ID" value="NZ_CP040428.1"/>
</dbReference>
<dbReference type="Gene3D" id="3.90.550.10">
    <property type="entry name" value="Spore Coat Polysaccharide Biosynthesis Protein SpsA, Chain A"/>
    <property type="match status" value="1"/>
</dbReference>
<accession>A0A4P8YMG2</accession>
<dbReference type="OrthoDB" id="9802649at2"/>
<evidence type="ECO:0000259" key="1">
    <source>
        <dbReference type="Pfam" id="PF00535"/>
    </source>
</evidence>
<evidence type="ECO:0000313" key="2">
    <source>
        <dbReference type="EMBL" id="QCT22031.1"/>
    </source>
</evidence>
<dbReference type="PANTHER" id="PTHR22916">
    <property type="entry name" value="GLYCOSYLTRANSFERASE"/>
    <property type="match status" value="1"/>
</dbReference>
<dbReference type="InterPro" id="IPR001173">
    <property type="entry name" value="Glyco_trans_2-like"/>
</dbReference>
<dbReference type="InterPro" id="IPR029044">
    <property type="entry name" value="Nucleotide-diphossugar_trans"/>
</dbReference>
<dbReference type="CDD" id="cd04196">
    <property type="entry name" value="GT_2_like_d"/>
    <property type="match status" value="1"/>
</dbReference>
<sequence>MDADLHKIKVDVVLACYNGEKFIAEQIDSILNQSHKNISLIITDDGSSDKTSNIIELYQQTDNRVIVISKERAGGVIQNFERGLSASSSDYIMLSDQDDIWHTDKIKICLEKAVKEECGKENGPLLIYSDLCLVNERLDVISTSFYQYSGLNPERNLHIENLSWMGSVMGCTILMNRAALNLVLPFRYPLVMHDHWLAFKTLESGRIFYLDKPLVYYRQHSENVSGGLGGNKNIFKRMLDVNRYRQMTKRVDAVRSMNNVDSFTKKMFFLKTIIKSIPRCETIKYPVLFLLLFMFSKRKF</sequence>
<dbReference type="PANTHER" id="PTHR22916:SF3">
    <property type="entry name" value="UDP-GLCNAC:BETAGAL BETA-1,3-N-ACETYLGLUCOSAMINYLTRANSFERASE-LIKE PROTEIN 1"/>
    <property type="match status" value="1"/>
</dbReference>
<proteinExistence type="predicted"/>
<gene>
    <name evidence="2" type="ORF">FEM41_21470</name>
</gene>
<keyword evidence="2" id="KW-0808">Transferase</keyword>
<dbReference type="SUPFAM" id="SSF53448">
    <property type="entry name" value="Nucleotide-diphospho-sugar transferases"/>
    <property type="match status" value="1"/>
</dbReference>
<keyword evidence="3" id="KW-1185">Reference proteome</keyword>
<organism evidence="2 3">
    <name type="scientific">Jejubacter calystegiae</name>
    <dbReference type="NCBI Taxonomy" id="2579935"/>
    <lineage>
        <taxon>Bacteria</taxon>
        <taxon>Pseudomonadati</taxon>
        <taxon>Pseudomonadota</taxon>
        <taxon>Gammaproteobacteria</taxon>
        <taxon>Enterobacterales</taxon>
        <taxon>Enterobacteriaceae</taxon>
        <taxon>Jejubacter</taxon>
    </lineage>
</organism>
<dbReference type="KEGG" id="izh:FEM41_21470"/>
<evidence type="ECO:0000313" key="3">
    <source>
        <dbReference type="Proteomes" id="UP000302163"/>
    </source>
</evidence>
<name>A0A4P8YMG2_9ENTR</name>
<dbReference type="Pfam" id="PF00535">
    <property type="entry name" value="Glycos_transf_2"/>
    <property type="match status" value="1"/>
</dbReference>
<feature type="domain" description="Glycosyltransferase 2-like" evidence="1">
    <location>
        <begin position="12"/>
        <end position="118"/>
    </location>
</feature>
<dbReference type="AlphaFoldDB" id="A0A4P8YMG2"/>
<reference evidence="2 3" key="1">
    <citation type="submission" date="2019-05" db="EMBL/GenBank/DDBJ databases">
        <title>Complete genome sequence of Izhakiella calystegiae KSNA2, an endophyte isolated from beach morning glory (Calystegia soldanella).</title>
        <authorList>
            <person name="Jiang L."/>
            <person name="Jeong J.C."/>
            <person name="Kim C.Y."/>
            <person name="Kim D.H."/>
            <person name="Kim S.W."/>
            <person name="Lee j."/>
        </authorList>
    </citation>
    <scope>NUCLEOTIDE SEQUENCE [LARGE SCALE GENOMIC DNA]</scope>
    <source>
        <strain evidence="2 3">KSNA2</strain>
    </source>
</reference>
<dbReference type="GO" id="GO:0016758">
    <property type="term" value="F:hexosyltransferase activity"/>
    <property type="evidence" value="ECO:0007669"/>
    <property type="project" value="UniProtKB-ARBA"/>
</dbReference>
<dbReference type="Proteomes" id="UP000302163">
    <property type="component" value="Chromosome"/>
</dbReference>
<dbReference type="EMBL" id="CP040428">
    <property type="protein sequence ID" value="QCT22031.1"/>
    <property type="molecule type" value="Genomic_DNA"/>
</dbReference>